<dbReference type="NCBIfam" id="TIGR03598">
    <property type="entry name" value="GTPase_YsxC"/>
    <property type="match status" value="1"/>
</dbReference>
<name>A0A455TAH8_9GAMM</name>
<evidence type="ECO:0000256" key="6">
    <source>
        <dbReference type="ARBA" id="ARBA00022842"/>
    </source>
</evidence>
<dbReference type="PROSITE" id="PS51706">
    <property type="entry name" value="G_ENGB"/>
    <property type="match status" value="1"/>
</dbReference>
<evidence type="ECO:0000256" key="3">
    <source>
        <dbReference type="ARBA" id="ARBA00022618"/>
    </source>
</evidence>
<evidence type="ECO:0000256" key="4">
    <source>
        <dbReference type="ARBA" id="ARBA00022723"/>
    </source>
</evidence>
<dbReference type="AlphaFoldDB" id="A0A455TAH8"/>
<dbReference type="EMBL" id="AP019379">
    <property type="protein sequence ID" value="BBI01329.1"/>
    <property type="molecule type" value="Genomic_DNA"/>
</dbReference>
<dbReference type="GO" id="GO:0046872">
    <property type="term" value="F:metal ion binding"/>
    <property type="evidence" value="ECO:0007669"/>
    <property type="project" value="UniProtKB-KW"/>
</dbReference>
<dbReference type="Proteomes" id="UP000317544">
    <property type="component" value="Chromosome"/>
</dbReference>
<sequence>MLNYNKMQFLSSDINETGQYIYKGLEIAFLGYSNSGKSSVINTLARRKKKLANVSRHPGSTQTVNFFQIVPGYNLVDLPGYGYSKMSKKLKEKIHKSIFKYLDIRDCLKGIVLIMDIRFPVRTLDKLVLKISVQKKLNTLVLLNKSDKYTNLEQKKQLSIVTNQIHTYSNKFEIKLFSSIKKNGIKMLQKILNCWYRK</sequence>
<evidence type="ECO:0000256" key="1">
    <source>
        <dbReference type="ARBA" id="ARBA00001946"/>
    </source>
</evidence>
<keyword evidence="5 10" id="KW-0547">Nucleotide-binding</keyword>
<dbReference type="InterPro" id="IPR030393">
    <property type="entry name" value="G_ENGB_dom"/>
</dbReference>
<keyword evidence="4" id="KW-0479">Metal-binding</keyword>
<organism evidence="12 13">
    <name type="scientific">Buchnera aphidicola</name>
    <name type="common">Nipponaphis monzeni</name>
    <dbReference type="NCBI Taxonomy" id="2495405"/>
    <lineage>
        <taxon>Bacteria</taxon>
        <taxon>Pseudomonadati</taxon>
        <taxon>Pseudomonadota</taxon>
        <taxon>Gammaproteobacteria</taxon>
        <taxon>Enterobacterales</taxon>
        <taxon>Erwiniaceae</taxon>
        <taxon>Buchnera</taxon>
    </lineage>
</organism>
<comment type="similarity">
    <text evidence="2 10">Belongs to the TRAFAC class TrmE-Era-EngA-EngB-Septin-like GTPase superfamily. EngB GTPase family.</text>
</comment>
<dbReference type="GO" id="GO:0005829">
    <property type="term" value="C:cytosol"/>
    <property type="evidence" value="ECO:0007669"/>
    <property type="project" value="TreeGrafter"/>
</dbReference>
<evidence type="ECO:0000313" key="12">
    <source>
        <dbReference type="EMBL" id="BBI01329.1"/>
    </source>
</evidence>
<dbReference type="RefSeq" id="WP_158345032.1">
    <property type="nucleotide sequence ID" value="NZ_AP019379.1"/>
</dbReference>
<proteinExistence type="inferred from homology"/>
<protein>
    <recommendedName>
        <fullName evidence="10">Probable GTP-binding protein EngB</fullName>
    </recommendedName>
</protein>
<evidence type="ECO:0000256" key="5">
    <source>
        <dbReference type="ARBA" id="ARBA00022741"/>
    </source>
</evidence>
<gene>
    <name evidence="12" type="primary">yihA</name>
    <name evidence="10" type="synonym">engB</name>
    <name evidence="12" type="ORF">BUCNMO_325</name>
</gene>
<feature type="domain" description="EngB-type G" evidence="11">
    <location>
        <begin position="23"/>
        <end position="198"/>
    </location>
</feature>
<dbReference type="OrthoDB" id="9804921at2"/>
<evidence type="ECO:0000256" key="7">
    <source>
        <dbReference type="ARBA" id="ARBA00023134"/>
    </source>
</evidence>
<reference evidence="12 13" key="1">
    <citation type="journal article" date="2019" name="Proc. Natl. Acad. Sci. U.S.A.">
        <title>Exaggeration and cooption of innate immunity for social defense.</title>
        <authorList>
            <person name="Kutsukake M."/>
            <person name="Moriyama M."/>
            <person name="Shigenobu S."/>
            <person name="Meng X.-Y."/>
            <person name="Nikoh N."/>
            <person name="Noda C."/>
            <person name="Kobayashi S."/>
            <person name="Fukatsu T."/>
        </authorList>
    </citation>
    <scope>NUCLEOTIDE SEQUENCE [LARGE SCALE GENOMIC DNA]</scope>
    <source>
        <strain evidence="12 13">Nmo</strain>
    </source>
</reference>
<dbReference type="HAMAP" id="MF_00321">
    <property type="entry name" value="GTPase_EngB"/>
    <property type="match status" value="1"/>
</dbReference>
<keyword evidence="7 10" id="KW-0342">GTP-binding</keyword>
<keyword evidence="3 10" id="KW-0132">Cell division</keyword>
<evidence type="ECO:0000259" key="11">
    <source>
        <dbReference type="PROSITE" id="PS51706"/>
    </source>
</evidence>
<evidence type="ECO:0000256" key="2">
    <source>
        <dbReference type="ARBA" id="ARBA00009638"/>
    </source>
</evidence>
<dbReference type="CDD" id="cd01876">
    <property type="entry name" value="YihA_EngB"/>
    <property type="match status" value="1"/>
</dbReference>
<dbReference type="Gene3D" id="3.40.50.300">
    <property type="entry name" value="P-loop containing nucleotide triphosphate hydrolases"/>
    <property type="match status" value="1"/>
</dbReference>
<dbReference type="InterPro" id="IPR019987">
    <property type="entry name" value="GTP-bd_ribosome_bio_YsxC"/>
</dbReference>
<dbReference type="InterPro" id="IPR006073">
    <property type="entry name" value="GTP-bd"/>
</dbReference>
<keyword evidence="13" id="KW-1185">Reference proteome</keyword>
<dbReference type="PANTHER" id="PTHR11649">
    <property type="entry name" value="MSS1/TRME-RELATED GTP-BINDING PROTEIN"/>
    <property type="match status" value="1"/>
</dbReference>
<comment type="function">
    <text evidence="10">Necessary for normal cell division and for the maintenance of normal septation.</text>
</comment>
<accession>A0A455TAH8</accession>
<dbReference type="InterPro" id="IPR027417">
    <property type="entry name" value="P-loop_NTPase"/>
</dbReference>
<dbReference type="GO" id="GO:0005525">
    <property type="term" value="F:GTP binding"/>
    <property type="evidence" value="ECO:0007669"/>
    <property type="project" value="UniProtKB-UniRule"/>
</dbReference>
<comment type="cofactor">
    <cofactor evidence="1">
        <name>Mg(2+)</name>
        <dbReference type="ChEBI" id="CHEBI:18420"/>
    </cofactor>
</comment>
<keyword evidence="8 10" id="KW-0717">Septation</keyword>
<evidence type="ECO:0000256" key="9">
    <source>
        <dbReference type="ARBA" id="ARBA00023306"/>
    </source>
</evidence>
<dbReference type="Pfam" id="PF01926">
    <property type="entry name" value="MMR_HSR1"/>
    <property type="match status" value="1"/>
</dbReference>
<keyword evidence="9 10" id="KW-0131">Cell cycle</keyword>
<evidence type="ECO:0000313" key="13">
    <source>
        <dbReference type="Proteomes" id="UP000317544"/>
    </source>
</evidence>
<evidence type="ECO:0000256" key="10">
    <source>
        <dbReference type="HAMAP-Rule" id="MF_00321"/>
    </source>
</evidence>
<evidence type="ECO:0000256" key="8">
    <source>
        <dbReference type="ARBA" id="ARBA00023210"/>
    </source>
</evidence>
<keyword evidence="6" id="KW-0460">Magnesium</keyword>
<dbReference type="SUPFAM" id="SSF52540">
    <property type="entry name" value="P-loop containing nucleoside triphosphate hydrolases"/>
    <property type="match status" value="1"/>
</dbReference>
<dbReference type="PANTHER" id="PTHR11649:SF13">
    <property type="entry name" value="ENGB-TYPE G DOMAIN-CONTAINING PROTEIN"/>
    <property type="match status" value="1"/>
</dbReference>
<dbReference type="GO" id="GO:0000917">
    <property type="term" value="P:division septum assembly"/>
    <property type="evidence" value="ECO:0007669"/>
    <property type="project" value="UniProtKB-KW"/>
</dbReference>